<dbReference type="InterPro" id="IPR006015">
    <property type="entry name" value="Universal_stress_UspA"/>
</dbReference>
<protein>
    <submittedName>
        <fullName evidence="3">Universal stress protein</fullName>
    </submittedName>
</protein>
<dbReference type="PANTHER" id="PTHR46268:SF6">
    <property type="entry name" value="UNIVERSAL STRESS PROTEIN UP12"/>
    <property type="match status" value="1"/>
</dbReference>
<dbReference type="Gene3D" id="3.40.50.620">
    <property type="entry name" value="HUPs"/>
    <property type="match status" value="1"/>
</dbReference>
<sequence length="140" mass="15131">MYESILIPTDGSKGAQRGVDHALDLAAEHGATLHALYVVDERVHGTTPALSSDELYLETVEQGAETFLGEVVAQARAQGLEALPACIRGDPCEVILHYAREHDIDVIVMGHHGMVPERRPHLMGCVDEVSEVSEVPVLTV</sequence>
<evidence type="ECO:0000313" key="4">
    <source>
        <dbReference type="Proteomes" id="UP001595921"/>
    </source>
</evidence>
<dbReference type="Pfam" id="PF00582">
    <property type="entry name" value="Usp"/>
    <property type="match status" value="1"/>
</dbReference>
<gene>
    <name evidence="3" type="ORF">ACFO0N_07905</name>
</gene>
<dbReference type="CDD" id="cd00293">
    <property type="entry name" value="USP-like"/>
    <property type="match status" value="1"/>
</dbReference>
<dbReference type="RefSeq" id="WP_267624602.1">
    <property type="nucleotide sequence ID" value="NZ_JAODIW010000009.1"/>
</dbReference>
<proteinExistence type="inferred from homology"/>
<evidence type="ECO:0000313" key="3">
    <source>
        <dbReference type="EMBL" id="MFC4357871.1"/>
    </source>
</evidence>
<dbReference type="InterPro" id="IPR006016">
    <property type="entry name" value="UspA"/>
</dbReference>
<dbReference type="AlphaFoldDB" id="A0ABD5PAP4"/>
<comment type="similarity">
    <text evidence="1">Belongs to the universal stress protein A family.</text>
</comment>
<accession>A0ABD5PAP4</accession>
<dbReference type="PRINTS" id="PR01438">
    <property type="entry name" value="UNVRSLSTRESS"/>
</dbReference>
<dbReference type="InterPro" id="IPR014729">
    <property type="entry name" value="Rossmann-like_a/b/a_fold"/>
</dbReference>
<dbReference type="Proteomes" id="UP001595921">
    <property type="component" value="Unassembled WGS sequence"/>
</dbReference>
<dbReference type="SUPFAM" id="SSF52402">
    <property type="entry name" value="Adenine nucleotide alpha hydrolases-like"/>
    <property type="match status" value="1"/>
</dbReference>
<evidence type="ECO:0000256" key="1">
    <source>
        <dbReference type="ARBA" id="ARBA00008791"/>
    </source>
</evidence>
<feature type="domain" description="UspA" evidence="2">
    <location>
        <begin position="1"/>
        <end position="140"/>
    </location>
</feature>
<evidence type="ECO:0000259" key="2">
    <source>
        <dbReference type="Pfam" id="PF00582"/>
    </source>
</evidence>
<organism evidence="3 4">
    <name type="scientific">Halobium salinum</name>
    <dbReference type="NCBI Taxonomy" id="1364940"/>
    <lineage>
        <taxon>Archaea</taxon>
        <taxon>Methanobacteriati</taxon>
        <taxon>Methanobacteriota</taxon>
        <taxon>Stenosarchaea group</taxon>
        <taxon>Halobacteria</taxon>
        <taxon>Halobacteriales</taxon>
        <taxon>Haloferacaceae</taxon>
        <taxon>Halobium</taxon>
    </lineage>
</organism>
<dbReference type="PANTHER" id="PTHR46268">
    <property type="entry name" value="STRESS RESPONSE PROTEIN NHAX"/>
    <property type="match status" value="1"/>
</dbReference>
<name>A0ABD5PAP4_9EURY</name>
<keyword evidence="4" id="KW-1185">Reference proteome</keyword>
<dbReference type="EMBL" id="JBHSDS010000005">
    <property type="protein sequence ID" value="MFC4357871.1"/>
    <property type="molecule type" value="Genomic_DNA"/>
</dbReference>
<comment type="caution">
    <text evidence="3">The sequence shown here is derived from an EMBL/GenBank/DDBJ whole genome shotgun (WGS) entry which is preliminary data.</text>
</comment>
<reference evidence="3 4" key="1">
    <citation type="journal article" date="2019" name="Int. J. Syst. Evol. Microbiol.">
        <title>The Global Catalogue of Microorganisms (GCM) 10K type strain sequencing project: providing services to taxonomists for standard genome sequencing and annotation.</title>
        <authorList>
            <consortium name="The Broad Institute Genomics Platform"/>
            <consortium name="The Broad Institute Genome Sequencing Center for Infectious Disease"/>
            <person name="Wu L."/>
            <person name="Ma J."/>
        </authorList>
    </citation>
    <scope>NUCLEOTIDE SEQUENCE [LARGE SCALE GENOMIC DNA]</scope>
    <source>
        <strain evidence="3 4">CGMCC 1.12553</strain>
    </source>
</reference>